<evidence type="ECO:0000313" key="14">
    <source>
        <dbReference type="Proteomes" id="UP000007875"/>
    </source>
</evidence>
<dbReference type="OMA" id="XLIVEQQ"/>
<evidence type="ECO:0000256" key="2">
    <source>
        <dbReference type="ARBA" id="ARBA00022448"/>
    </source>
</evidence>
<keyword evidence="4" id="KW-0653">Protein transport</keyword>
<proteinExistence type="inferred from homology"/>
<keyword evidence="3 11" id="KW-0812">Transmembrane</keyword>
<keyword evidence="14" id="KW-1185">Reference proteome</keyword>
<dbReference type="PANTHER" id="PTHR12791">
    <property type="entry name" value="GOLGI SNARE BET1-RELATED"/>
    <property type="match status" value="1"/>
</dbReference>
<reference evidence="14" key="1">
    <citation type="submission" date="2003-08" db="EMBL/GenBank/DDBJ databases">
        <authorList>
            <person name="Birren B."/>
            <person name="Nusbaum C."/>
            <person name="Abebe A."/>
            <person name="Abouelleil A."/>
            <person name="Adekoya E."/>
            <person name="Ait-zahra M."/>
            <person name="Allen N."/>
            <person name="Allen T."/>
            <person name="An P."/>
            <person name="Anderson M."/>
            <person name="Anderson S."/>
            <person name="Arachchi H."/>
            <person name="Armbruster J."/>
            <person name="Bachantsang P."/>
            <person name="Baldwin J."/>
            <person name="Barry A."/>
            <person name="Bayul T."/>
            <person name="Blitshsteyn B."/>
            <person name="Bloom T."/>
            <person name="Blye J."/>
            <person name="Boguslavskiy L."/>
            <person name="Borowsky M."/>
            <person name="Boukhgalter B."/>
            <person name="Brunache A."/>
            <person name="Butler J."/>
            <person name="Calixte N."/>
            <person name="Calvo S."/>
            <person name="Camarata J."/>
            <person name="Campo K."/>
            <person name="Chang J."/>
            <person name="Cheshatsang Y."/>
            <person name="Citroen M."/>
            <person name="Collymore A."/>
            <person name="Considine T."/>
            <person name="Cook A."/>
            <person name="Cooke P."/>
            <person name="Corum B."/>
            <person name="Cuomo C."/>
            <person name="David R."/>
            <person name="Dawoe T."/>
            <person name="Degray S."/>
            <person name="Dodge S."/>
            <person name="Dooley K."/>
            <person name="Dorje P."/>
            <person name="Dorjee K."/>
            <person name="Dorris L."/>
            <person name="Duffey N."/>
            <person name="Dupes A."/>
            <person name="Elkins T."/>
            <person name="Engels R."/>
            <person name="Erickson J."/>
            <person name="Farina A."/>
            <person name="Faro S."/>
            <person name="Ferreira P."/>
            <person name="Fischer H."/>
            <person name="Fitzgerald M."/>
            <person name="Foley K."/>
            <person name="Gage D."/>
            <person name="Galagan J."/>
            <person name="Gearin G."/>
            <person name="Gnerre S."/>
            <person name="Gnirke A."/>
            <person name="Goyette A."/>
            <person name="Graham J."/>
            <person name="Grandbois E."/>
            <person name="Gyaltsen K."/>
            <person name="Hafez N."/>
            <person name="Hagopian D."/>
            <person name="Hagos B."/>
            <person name="Hall J."/>
            <person name="Hatcher B."/>
            <person name="Heller A."/>
            <person name="Higgins H."/>
            <person name="Honan T."/>
            <person name="Horn A."/>
            <person name="Houde N."/>
            <person name="Hughes L."/>
            <person name="Hulme W."/>
            <person name="Husby E."/>
            <person name="Iliev I."/>
            <person name="Jaffe D."/>
            <person name="Jones C."/>
            <person name="Kamal M."/>
            <person name="Kamat A."/>
            <person name="Kamvysselis M."/>
            <person name="Karlsson E."/>
            <person name="Kells C."/>
            <person name="Kieu A."/>
            <person name="Kisner P."/>
            <person name="Kodira C."/>
            <person name="Kulbokas E."/>
            <person name="Labutti K."/>
            <person name="Lama D."/>
            <person name="Landers T."/>
            <person name="Leger J."/>
            <person name="Levine S."/>
            <person name="Lewis D."/>
            <person name="Lewis T."/>
            <person name="Lindblad-toh K."/>
            <person name="Liu X."/>
            <person name="Lokyitsang T."/>
            <person name="Lokyitsang Y."/>
            <person name="Lucien O."/>
            <person name="Lui A."/>
            <person name="Ma L.J."/>
            <person name="Mabbitt R."/>
            <person name="Macdonald J."/>
            <person name="Maclean C."/>
            <person name="Major J."/>
            <person name="Manning J."/>
            <person name="Marabella R."/>
            <person name="Maru K."/>
            <person name="Matthews C."/>
            <person name="Mauceli E."/>
            <person name="Mccarthy M."/>
            <person name="Mcdonough S."/>
            <person name="Mcghee T."/>
            <person name="Meldrim J."/>
            <person name="Meneus L."/>
            <person name="Mesirov J."/>
            <person name="Mihalev A."/>
            <person name="Mihova T."/>
            <person name="Mikkelsen T."/>
            <person name="Mlenga V."/>
            <person name="Moru K."/>
            <person name="Mozes J."/>
            <person name="Mulrain L."/>
            <person name="Munson G."/>
            <person name="Naylor J."/>
            <person name="Newes C."/>
            <person name="Nguyen C."/>
            <person name="Nguyen N."/>
            <person name="Nguyen T."/>
            <person name="Nicol R."/>
            <person name="Nielsen C."/>
            <person name="Nizzari M."/>
            <person name="Norbu C."/>
            <person name="Norbu N."/>
            <person name="O'donnell P."/>
            <person name="Okoawo O."/>
            <person name="O'leary S."/>
            <person name="Omotosho B."/>
            <person name="O'neill K."/>
            <person name="Osman S."/>
            <person name="Parker S."/>
            <person name="Perrin D."/>
            <person name="Phunkhang P."/>
            <person name="Piqani B."/>
            <person name="Purcell S."/>
            <person name="Rachupka T."/>
            <person name="Ramasamy U."/>
            <person name="Rameau R."/>
            <person name="Ray V."/>
            <person name="Raymond C."/>
            <person name="Retta R."/>
            <person name="Richardson S."/>
            <person name="Rise C."/>
            <person name="Rodriguez J."/>
            <person name="Rogers J."/>
            <person name="Rogov P."/>
            <person name="Rutman M."/>
            <person name="Schupbach R."/>
            <person name="Seaman C."/>
            <person name="Settipalli S."/>
            <person name="Sharpe T."/>
            <person name="Sheridan J."/>
            <person name="Sherpa N."/>
            <person name="Shi J."/>
            <person name="Smirnov S."/>
            <person name="Smith C."/>
            <person name="Sougnez C."/>
            <person name="Spencer B."/>
            <person name="Stalker J."/>
            <person name="Stange-thomann N."/>
            <person name="Stavropoulos S."/>
            <person name="Stetson K."/>
            <person name="Stone C."/>
            <person name="Stone S."/>
            <person name="Stubbs M."/>
            <person name="Talamas J."/>
            <person name="Tchuinga P."/>
            <person name="Tenzing P."/>
            <person name="Tesfaye S."/>
            <person name="Theodore J."/>
            <person name="Thoulutsang Y."/>
            <person name="Topham K."/>
            <person name="Towey S."/>
            <person name="Tsamla T."/>
            <person name="Tsomo N."/>
            <person name="Vallee D."/>
            <person name="Vassiliev H."/>
            <person name="Venkataraman V."/>
            <person name="Vinson J."/>
            <person name="Vo A."/>
            <person name="Wade C."/>
            <person name="Wang S."/>
            <person name="Wangchuk T."/>
            <person name="Wangdi T."/>
            <person name="Whittaker C."/>
            <person name="Wilkinson J."/>
            <person name="Wu Y."/>
            <person name="Wyman D."/>
            <person name="Yadav S."/>
            <person name="Yang S."/>
            <person name="Yang X."/>
            <person name="Yeager S."/>
            <person name="Yee E."/>
            <person name="Young G."/>
            <person name="Zainoun J."/>
            <person name="Zembeck L."/>
            <person name="Zimmer A."/>
            <person name="Zody M."/>
            <person name="Lander E."/>
        </authorList>
    </citation>
    <scope>NUCLEOTIDE SEQUENCE [LARGE SCALE GENOMIC DNA]</scope>
</reference>
<dbReference type="InterPro" id="IPR015260">
    <property type="entry name" value="Syntaxin-6/10/61_N"/>
</dbReference>
<evidence type="ECO:0000256" key="5">
    <source>
        <dbReference type="ARBA" id="ARBA00022989"/>
    </source>
</evidence>
<feature type="domain" description="T-SNARE coiled-coil homology" evidence="12">
    <location>
        <begin position="128"/>
        <end position="190"/>
    </location>
</feature>
<dbReference type="Gene3D" id="1.20.5.110">
    <property type="match status" value="1"/>
</dbReference>
<comment type="similarity">
    <text evidence="1">Belongs to the syntaxin family.</text>
</comment>
<evidence type="ECO:0000256" key="11">
    <source>
        <dbReference type="SAM" id="Phobius"/>
    </source>
</evidence>
<evidence type="ECO:0000256" key="3">
    <source>
        <dbReference type="ARBA" id="ARBA00022692"/>
    </source>
</evidence>
<dbReference type="eggNOG" id="KOG3202">
    <property type="taxonomic scope" value="Eukaryota"/>
</dbReference>
<evidence type="ECO:0000256" key="8">
    <source>
        <dbReference type="ARBA" id="ARBA00023136"/>
    </source>
</evidence>
<reference evidence="13" key="3">
    <citation type="submission" date="2025-09" db="UniProtKB">
        <authorList>
            <consortium name="Ensembl"/>
        </authorList>
    </citation>
    <scope>IDENTIFICATION</scope>
</reference>
<dbReference type="GO" id="GO:0016020">
    <property type="term" value="C:membrane"/>
    <property type="evidence" value="ECO:0007669"/>
    <property type="project" value="InterPro"/>
</dbReference>
<protein>
    <recommendedName>
        <fullName evidence="12">t-SNARE coiled-coil homology domain-containing protein</fullName>
    </recommendedName>
</protein>
<feature type="coiled-coil region" evidence="10">
    <location>
        <begin position="166"/>
        <end position="193"/>
    </location>
</feature>
<keyword evidence="7 10" id="KW-0175">Coiled coil</keyword>
<evidence type="ECO:0000259" key="12">
    <source>
        <dbReference type="PROSITE" id="PS50192"/>
    </source>
</evidence>
<evidence type="ECO:0000256" key="10">
    <source>
        <dbReference type="SAM" id="Coils"/>
    </source>
</evidence>
<evidence type="ECO:0000256" key="6">
    <source>
        <dbReference type="ARBA" id="ARBA00023034"/>
    </source>
</evidence>
<organism evidence="13 14">
    <name type="scientific">Ciona savignyi</name>
    <name type="common">Pacific transparent sea squirt</name>
    <dbReference type="NCBI Taxonomy" id="51511"/>
    <lineage>
        <taxon>Eukaryota</taxon>
        <taxon>Metazoa</taxon>
        <taxon>Chordata</taxon>
        <taxon>Tunicata</taxon>
        <taxon>Ascidiacea</taxon>
        <taxon>Phlebobranchia</taxon>
        <taxon>Cionidae</taxon>
        <taxon>Ciona</taxon>
    </lineage>
</organism>
<dbReference type="InParanoid" id="H2YIF3"/>
<dbReference type="GO" id="GO:0015031">
    <property type="term" value="P:protein transport"/>
    <property type="evidence" value="ECO:0007669"/>
    <property type="project" value="UniProtKB-KW"/>
</dbReference>
<dbReference type="Proteomes" id="UP000007875">
    <property type="component" value="Unassembled WGS sequence"/>
</dbReference>
<evidence type="ECO:0000256" key="7">
    <source>
        <dbReference type="ARBA" id="ARBA00023054"/>
    </source>
</evidence>
<dbReference type="FunFam" id="1.20.5.110:FF:000006">
    <property type="entry name" value="Syntaxin 6"/>
    <property type="match status" value="1"/>
</dbReference>
<dbReference type="FunFam" id="1.20.58.90:FF:000004">
    <property type="entry name" value="Syntaxin 10"/>
    <property type="match status" value="1"/>
</dbReference>
<sequence>MLDETNSIKRNDYDKVSNDLRNGLRSIEWDLEDLDETIGIVESNPTKFRIDASELGTRREFISATRTRVQEMKNELSNPQTKAKADKLLRNNLLQNGLSHKNDRHSRVKITNENENNAFLDDHQQKQQLIIKEQDDQLELVADSVGMLKNMSRSIGNELDEQAVMLDGLGHEMETTQNRMDTLLRKMAKVTKMSSDRRQWCAIFILGSCIFILFLFIVI</sequence>
<name>H2YIF3_CIOSA</name>
<dbReference type="PROSITE" id="PS50192">
    <property type="entry name" value="T_SNARE"/>
    <property type="match status" value="1"/>
</dbReference>
<keyword evidence="5 11" id="KW-1133">Transmembrane helix</keyword>
<dbReference type="Pfam" id="PF09177">
    <property type="entry name" value="STX6_10_61_N"/>
    <property type="match status" value="1"/>
</dbReference>
<feature type="transmembrane region" description="Helical" evidence="11">
    <location>
        <begin position="200"/>
        <end position="218"/>
    </location>
</feature>
<dbReference type="GO" id="GO:0005794">
    <property type="term" value="C:Golgi apparatus"/>
    <property type="evidence" value="ECO:0007669"/>
    <property type="project" value="UniProtKB-SubCell"/>
</dbReference>
<dbReference type="FunCoup" id="H2YIF3">
    <property type="interactions" value="60"/>
</dbReference>
<dbReference type="SUPFAM" id="SSF47661">
    <property type="entry name" value="t-snare proteins"/>
    <property type="match status" value="1"/>
</dbReference>
<dbReference type="SMART" id="SM00397">
    <property type="entry name" value="t_SNARE"/>
    <property type="match status" value="1"/>
</dbReference>
<dbReference type="CDD" id="cd21443">
    <property type="entry name" value="SNARE_NTD_STX6_STX10"/>
    <property type="match status" value="1"/>
</dbReference>
<evidence type="ECO:0000256" key="4">
    <source>
        <dbReference type="ARBA" id="ARBA00022927"/>
    </source>
</evidence>
<dbReference type="STRING" id="51511.ENSCSAVP00000005102"/>
<dbReference type="GO" id="GO:0048193">
    <property type="term" value="P:Golgi vesicle transport"/>
    <property type="evidence" value="ECO:0007669"/>
    <property type="project" value="InterPro"/>
</dbReference>
<evidence type="ECO:0000256" key="1">
    <source>
        <dbReference type="ARBA" id="ARBA00009063"/>
    </source>
</evidence>
<reference evidence="13" key="2">
    <citation type="submission" date="2025-08" db="UniProtKB">
        <authorList>
            <consortium name="Ensembl"/>
        </authorList>
    </citation>
    <scope>IDENTIFICATION</scope>
</reference>
<keyword evidence="6" id="KW-0333">Golgi apparatus</keyword>
<dbReference type="SUPFAM" id="SSF58038">
    <property type="entry name" value="SNARE fusion complex"/>
    <property type="match status" value="1"/>
</dbReference>
<accession>H2YIF3</accession>
<dbReference type="Ensembl" id="ENSCSAVT00000005173.1">
    <property type="protein sequence ID" value="ENSCSAVP00000005102.1"/>
    <property type="gene ID" value="ENSCSAVG00000003048.1"/>
</dbReference>
<dbReference type="CDD" id="cd15851">
    <property type="entry name" value="SNARE_Syntaxin6"/>
    <property type="match status" value="1"/>
</dbReference>
<dbReference type="AlphaFoldDB" id="H2YIF3"/>
<keyword evidence="8 11" id="KW-0472">Membrane</keyword>
<comment type="subcellular location">
    <subcellularLocation>
        <location evidence="9">Golgi apparatus</location>
        <location evidence="9">trans-Golgi network membrane</location>
        <topology evidence="9">Single-pass type IV membrane protein</topology>
    </subcellularLocation>
</comment>
<dbReference type="InterPro" id="IPR000727">
    <property type="entry name" value="T_SNARE_dom"/>
</dbReference>
<keyword evidence="2" id="KW-0813">Transport</keyword>
<dbReference type="GeneTree" id="ENSGT00940000157639"/>
<dbReference type="Pfam" id="PF05739">
    <property type="entry name" value="SNARE"/>
    <property type="match status" value="1"/>
</dbReference>
<dbReference type="InterPro" id="IPR010989">
    <property type="entry name" value="SNARE"/>
</dbReference>
<dbReference type="Gene3D" id="1.20.58.90">
    <property type="match status" value="1"/>
</dbReference>
<evidence type="ECO:0000313" key="13">
    <source>
        <dbReference type="Ensembl" id="ENSCSAVP00000005102.1"/>
    </source>
</evidence>
<evidence type="ECO:0000256" key="9">
    <source>
        <dbReference type="ARBA" id="ARBA00037801"/>
    </source>
</evidence>
<dbReference type="HOGENOM" id="CLU_061883_1_0_1"/>